<organism evidence="1 2">
    <name type="scientific">Scortum barcoo</name>
    <name type="common">barcoo grunter</name>
    <dbReference type="NCBI Taxonomy" id="214431"/>
    <lineage>
        <taxon>Eukaryota</taxon>
        <taxon>Metazoa</taxon>
        <taxon>Chordata</taxon>
        <taxon>Craniata</taxon>
        <taxon>Vertebrata</taxon>
        <taxon>Euteleostomi</taxon>
        <taxon>Actinopterygii</taxon>
        <taxon>Neopterygii</taxon>
        <taxon>Teleostei</taxon>
        <taxon>Neoteleostei</taxon>
        <taxon>Acanthomorphata</taxon>
        <taxon>Eupercaria</taxon>
        <taxon>Centrarchiformes</taxon>
        <taxon>Terapontoidei</taxon>
        <taxon>Terapontidae</taxon>
        <taxon>Scortum</taxon>
    </lineage>
</organism>
<proteinExistence type="predicted"/>
<dbReference type="Proteomes" id="UP000831701">
    <property type="component" value="Chromosome 24"/>
</dbReference>
<dbReference type="EMBL" id="CM041554">
    <property type="protein sequence ID" value="KAI3351550.1"/>
    <property type="molecule type" value="Genomic_DNA"/>
</dbReference>
<comment type="caution">
    <text evidence="1">The sequence shown here is derived from an EMBL/GenBank/DDBJ whole genome shotgun (WGS) entry which is preliminary data.</text>
</comment>
<evidence type="ECO:0000313" key="2">
    <source>
        <dbReference type="Proteomes" id="UP000831701"/>
    </source>
</evidence>
<accession>A0ACB8V7Q0</accession>
<protein>
    <submittedName>
        <fullName evidence="1">Uncharacterized protein</fullName>
    </submittedName>
</protein>
<reference evidence="1" key="1">
    <citation type="submission" date="2022-04" db="EMBL/GenBank/DDBJ databases">
        <title>Jade perch genome.</title>
        <authorList>
            <person name="Chao B."/>
        </authorList>
    </citation>
    <scope>NUCLEOTIDE SEQUENCE</scope>
    <source>
        <strain evidence="1">CB-2022</strain>
    </source>
</reference>
<name>A0ACB8V7Q0_9TELE</name>
<gene>
    <name evidence="1" type="ORF">L3Q82_020232</name>
</gene>
<sequence>MEDVNNNSKEVKPSLNFYMNSLEEQLRCEVRLTQTKHEGRVLLEIEENSLSNFLDKLQEQQEDNKRSEEQMQREIYSLKAQLKEAQTKPQTNVPSPKRELKNQEDLSKQISKKTEQQQTCSFREVQTRLELVNTERATIGSLEDIILDRDIKESMARSRDNQLERDLTTEKGKVLELQIKLRQMEAALLEQQLATKKTLESCQEKRAKFLLEKEHLHFQKEKISFREATASYLAQLEEQKQKNNNSCRASYAAKLVEEKLETNKLTDALKGAEQQL</sequence>
<evidence type="ECO:0000313" key="1">
    <source>
        <dbReference type="EMBL" id="KAI3351550.1"/>
    </source>
</evidence>
<keyword evidence="2" id="KW-1185">Reference proteome</keyword>